<comment type="caution">
    <text evidence="2">The sequence shown here is derived from an EMBL/GenBank/DDBJ whole genome shotgun (WGS) entry which is preliminary data.</text>
</comment>
<organism evidence="2 3">
    <name type="scientific">Microthlaspi erraticum</name>
    <dbReference type="NCBI Taxonomy" id="1685480"/>
    <lineage>
        <taxon>Eukaryota</taxon>
        <taxon>Viridiplantae</taxon>
        <taxon>Streptophyta</taxon>
        <taxon>Embryophyta</taxon>
        <taxon>Tracheophyta</taxon>
        <taxon>Spermatophyta</taxon>
        <taxon>Magnoliopsida</taxon>
        <taxon>eudicotyledons</taxon>
        <taxon>Gunneridae</taxon>
        <taxon>Pentapetalae</taxon>
        <taxon>rosids</taxon>
        <taxon>malvids</taxon>
        <taxon>Brassicales</taxon>
        <taxon>Brassicaceae</taxon>
        <taxon>Coluteocarpeae</taxon>
        <taxon>Microthlaspi</taxon>
    </lineage>
</organism>
<sequence length="72" mass="7769">MTILIEGKLEDEISVMTYLCAKVVVCFRYSGLPYTTVKNQADNVASIANDQPPPANQPGTSEQHSTSACYSA</sequence>
<dbReference type="AlphaFoldDB" id="A0A6D2IXQ8"/>
<accession>A0A6D2IXQ8</accession>
<reference evidence="2" key="1">
    <citation type="submission" date="2020-01" db="EMBL/GenBank/DDBJ databases">
        <authorList>
            <person name="Mishra B."/>
        </authorList>
    </citation>
    <scope>NUCLEOTIDE SEQUENCE [LARGE SCALE GENOMIC DNA]</scope>
</reference>
<keyword evidence="3" id="KW-1185">Reference proteome</keyword>
<evidence type="ECO:0000313" key="2">
    <source>
        <dbReference type="EMBL" id="CAA7029720.1"/>
    </source>
</evidence>
<feature type="compositionally biased region" description="Polar residues" evidence="1">
    <location>
        <begin position="57"/>
        <end position="72"/>
    </location>
</feature>
<evidence type="ECO:0000256" key="1">
    <source>
        <dbReference type="SAM" id="MobiDB-lite"/>
    </source>
</evidence>
<feature type="region of interest" description="Disordered" evidence="1">
    <location>
        <begin position="46"/>
        <end position="72"/>
    </location>
</feature>
<gene>
    <name evidence="2" type="ORF">MERR_LOCUS16955</name>
</gene>
<proteinExistence type="predicted"/>
<protein>
    <submittedName>
        <fullName evidence="2">Uncharacterized protein</fullName>
    </submittedName>
</protein>
<dbReference type="EMBL" id="CACVBM020001085">
    <property type="protein sequence ID" value="CAA7029720.1"/>
    <property type="molecule type" value="Genomic_DNA"/>
</dbReference>
<dbReference type="Proteomes" id="UP000467841">
    <property type="component" value="Unassembled WGS sequence"/>
</dbReference>
<evidence type="ECO:0000313" key="3">
    <source>
        <dbReference type="Proteomes" id="UP000467841"/>
    </source>
</evidence>
<name>A0A6D2IXQ8_9BRAS</name>